<dbReference type="EMBL" id="VDMD01000060">
    <property type="protein sequence ID" value="TRM56755.1"/>
    <property type="molecule type" value="Genomic_DNA"/>
</dbReference>
<evidence type="ECO:0000256" key="1">
    <source>
        <dbReference type="SAM" id="Phobius"/>
    </source>
</evidence>
<comment type="caution">
    <text evidence="3">The sequence shown here is derived from an EMBL/GenBank/DDBJ whole genome shotgun (WGS) entry which is preliminary data.</text>
</comment>
<feature type="transmembrane region" description="Helical" evidence="1">
    <location>
        <begin position="114"/>
        <end position="136"/>
    </location>
</feature>
<feature type="transmembrane region" description="Helical" evidence="1">
    <location>
        <begin position="402"/>
        <end position="420"/>
    </location>
</feature>
<sequence length="447" mass="49072">MEAAVLITIALSNSEGHAPDWLDLVGIVFFVNSAIGLRGAIWSEIDSAELVLGDMVVCKIGNIVPADCNLTEAINSQSTGLPSLIGSFCLVCIGIPVVYAGFRYSYRHRLDNILMLLIGRISIATVLMVLFVTLAVGAQQLARHKVIVTHITAIEELAGVTILLTIDRSTTNTYGAFSADDVILLAAYACRTEGQDVTDMAIVAVRSCRLRSRAGIKLLDRSTTTRKTTGKLKHTTKGLTRIKLCMRNTTEDRLEIEDFAVVYERLDGDDHEAEGNRFELIGLLAIAEKTGRRLGHMFLANVLKDGPAHGGKHFTLDDMFIDADAFAGVFLKQKHEIDKRFPRPPLRHDRILTEPGLETIRGPRVIFHRMCSDSVHASAVTICIAVYSGIFAFAYELAFPPFMVLITVLLNDGIIMTLYVDRVLPSMTPDSRVLAAILAYANRGVEE</sequence>
<keyword evidence="1" id="KW-0812">Transmembrane</keyword>
<reference evidence="3 4" key="1">
    <citation type="journal article" date="2019" name="New Phytol.">
        <title>Comparative genomics reveals unique wood-decay strategies and fruiting body development in the Schizophyllaceae.</title>
        <authorList>
            <person name="Almasi E."/>
            <person name="Sahu N."/>
            <person name="Krizsan K."/>
            <person name="Balint B."/>
            <person name="Kovacs G.M."/>
            <person name="Kiss B."/>
            <person name="Cseklye J."/>
            <person name="Drula E."/>
            <person name="Henrissat B."/>
            <person name="Nagy I."/>
            <person name="Chovatia M."/>
            <person name="Adam C."/>
            <person name="LaButti K."/>
            <person name="Lipzen A."/>
            <person name="Riley R."/>
            <person name="Grigoriev I.V."/>
            <person name="Nagy L.G."/>
        </authorList>
    </citation>
    <scope>NUCLEOTIDE SEQUENCE [LARGE SCALE GENOMIC DNA]</scope>
    <source>
        <strain evidence="3 4">NL-1724</strain>
    </source>
</reference>
<dbReference type="InterPro" id="IPR008250">
    <property type="entry name" value="ATPase_P-typ_transduc_dom_A_sf"/>
</dbReference>
<dbReference type="SUPFAM" id="SSF81665">
    <property type="entry name" value="Calcium ATPase, transmembrane domain M"/>
    <property type="match status" value="1"/>
</dbReference>
<dbReference type="Proteomes" id="UP000320762">
    <property type="component" value="Unassembled WGS sequence"/>
</dbReference>
<dbReference type="SUPFAM" id="SSF81653">
    <property type="entry name" value="Calcium ATPase, transduction domain A"/>
    <property type="match status" value="1"/>
</dbReference>
<protein>
    <recommendedName>
        <fullName evidence="2">P-type ATPase A domain-containing protein</fullName>
    </recommendedName>
</protein>
<evidence type="ECO:0000259" key="2">
    <source>
        <dbReference type="Pfam" id="PF00122"/>
    </source>
</evidence>
<keyword evidence="4" id="KW-1185">Reference proteome</keyword>
<evidence type="ECO:0000313" key="3">
    <source>
        <dbReference type="EMBL" id="TRM56755.1"/>
    </source>
</evidence>
<name>A0A550BW53_9AGAR</name>
<dbReference type="InterPro" id="IPR023299">
    <property type="entry name" value="ATPase_P-typ_cyto_dom_N"/>
</dbReference>
<keyword evidence="1" id="KW-0472">Membrane</keyword>
<dbReference type="GO" id="GO:0000166">
    <property type="term" value="F:nucleotide binding"/>
    <property type="evidence" value="ECO:0007669"/>
    <property type="project" value="InterPro"/>
</dbReference>
<dbReference type="Gene3D" id="2.70.150.10">
    <property type="entry name" value="Calcium-transporting ATPase, cytoplasmic transduction domain A"/>
    <property type="match status" value="1"/>
</dbReference>
<accession>A0A550BW53</accession>
<dbReference type="PANTHER" id="PTHR42861">
    <property type="entry name" value="CALCIUM-TRANSPORTING ATPASE"/>
    <property type="match status" value="1"/>
</dbReference>
<evidence type="ECO:0000313" key="4">
    <source>
        <dbReference type="Proteomes" id="UP000320762"/>
    </source>
</evidence>
<keyword evidence="1" id="KW-1133">Transmembrane helix</keyword>
<feature type="transmembrane region" description="Helical" evidence="1">
    <location>
        <begin position="84"/>
        <end position="102"/>
    </location>
</feature>
<dbReference type="InterPro" id="IPR059000">
    <property type="entry name" value="ATPase_P-type_domA"/>
</dbReference>
<proteinExistence type="predicted"/>
<gene>
    <name evidence="3" type="ORF">BD626DRAFT_541041</name>
</gene>
<feature type="transmembrane region" description="Helical" evidence="1">
    <location>
        <begin position="375"/>
        <end position="395"/>
    </location>
</feature>
<organism evidence="3 4">
    <name type="scientific">Schizophyllum amplum</name>
    <dbReference type="NCBI Taxonomy" id="97359"/>
    <lineage>
        <taxon>Eukaryota</taxon>
        <taxon>Fungi</taxon>
        <taxon>Dikarya</taxon>
        <taxon>Basidiomycota</taxon>
        <taxon>Agaricomycotina</taxon>
        <taxon>Agaricomycetes</taxon>
        <taxon>Agaricomycetidae</taxon>
        <taxon>Agaricales</taxon>
        <taxon>Schizophyllaceae</taxon>
        <taxon>Schizophyllum</taxon>
    </lineage>
</organism>
<dbReference type="InterPro" id="IPR023298">
    <property type="entry name" value="ATPase_P-typ_TM_dom_sf"/>
</dbReference>
<dbReference type="OrthoDB" id="116380at2759"/>
<dbReference type="AlphaFoldDB" id="A0A550BW53"/>
<dbReference type="Pfam" id="PF00122">
    <property type="entry name" value="E1-E2_ATPase"/>
    <property type="match status" value="1"/>
</dbReference>
<dbReference type="STRING" id="97359.A0A550BW53"/>
<dbReference type="Gene3D" id="1.20.1110.10">
    <property type="entry name" value="Calcium-transporting ATPase, transmembrane domain"/>
    <property type="match status" value="2"/>
</dbReference>
<feature type="domain" description="P-type ATPase A" evidence="2">
    <location>
        <begin position="37"/>
        <end position="73"/>
    </location>
</feature>
<dbReference type="Gene3D" id="3.40.1110.10">
    <property type="entry name" value="Calcium-transporting ATPase, cytoplasmic domain N"/>
    <property type="match status" value="1"/>
</dbReference>